<dbReference type="Pfam" id="PF00144">
    <property type="entry name" value="Beta-lactamase"/>
    <property type="match status" value="1"/>
</dbReference>
<dbReference type="SUPFAM" id="SSF56601">
    <property type="entry name" value="beta-lactamase/transpeptidase-like"/>
    <property type="match status" value="1"/>
</dbReference>
<keyword evidence="1" id="KW-1133">Transmembrane helix</keyword>
<organism evidence="3 4">
    <name type="scientific">Anaerobacillus alkaliphilus</name>
    <dbReference type="NCBI Taxonomy" id="1548597"/>
    <lineage>
        <taxon>Bacteria</taxon>
        <taxon>Bacillati</taxon>
        <taxon>Bacillota</taxon>
        <taxon>Bacilli</taxon>
        <taxon>Bacillales</taxon>
        <taxon>Bacillaceae</taxon>
        <taxon>Anaerobacillus</taxon>
    </lineage>
</organism>
<dbReference type="InterPro" id="IPR012338">
    <property type="entry name" value="Beta-lactam/transpept-like"/>
</dbReference>
<reference evidence="3 4" key="1">
    <citation type="journal article" date="2019" name="Int. J. Syst. Evol. Microbiol.">
        <title>Anaerobacillus alkaliphilus sp. nov., a novel alkaliphilic and moderately halophilic bacterium.</title>
        <authorList>
            <person name="Borsodi A.K."/>
            <person name="Aszalos J.M."/>
            <person name="Bihari P."/>
            <person name="Nagy I."/>
            <person name="Schumann P."/>
            <person name="Sproer C."/>
            <person name="Kovacs A.L."/>
            <person name="Boka K."/>
            <person name="Dobosy P."/>
            <person name="Ovari M."/>
            <person name="Szili-Kovacs T."/>
            <person name="Toth E."/>
        </authorList>
    </citation>
    <scope>NUCLEOTIDE SEQUENCE [LARGE SCALE GENOMIC DNA]</scope>
    <source>
        <strain evidence="3 4">B16-10</strain>
    </source>
</reference>
<keyword evidence="1" id="KW-0472">Membrane</keyword>
<gene>
    <name evidence="3" type="ORF">DS745_11655</name>
</gene>
<keyword evidence="4" id="KW-1185">Reference proteome</keyword>
<accession>A0A4Q0VT33</accession>
<evidence type="ECO:0000256" key="1">
    <source>
        <dbReference type="SAM" id="Phobius"/>
    </source>
</evidence>
<dbReference type="PANTHER" id="PTHR43283:SF14">
    <property type="entry name" value="BLL8153 PROTEIN"/>
    <property type="match status" value="1"/>
</dbReference>
<feature type="domain" description="Beta-lactamase-related" evidence="2">
    <location>
        <begin position="129"/>
        <end position="402"/>
    </location>
</feature>
<dbReference type="EMBL" id="QOUX01000037">
    <property type="protein sequence ID" value="RXJ00705.1"/>
    <property type="molecule type" value="Genomic_DNA"/>
</dbReference>
<dbReference type="PANTHER" id="PTHR43283">
    <property type="entry name" value="BETA-LACTAMASE-RELATED"/>
    <property type="match status" value="1"/>
</dbReference>
<proteinExistence type="predicted"/>
<keyword evidence="1" id="KW-0812">Transmembrane</keyword>
<comment type="caution">
    <text evidence="3">The sequence shown here is derived from an EMBL/GenBank/DDBJ whole genome shotgun (WGS) entry which is preliminary data.</text>
</comment>
<dbReference type="InterPro" id="IPR001466">
    <property type="entry name" value="Beta-lactam-related"/>
</dbReference>
<dbReference type="Gene3D" id="3.40.710.10">
    <property type="entry name" value="DD-peptidase/beta-lactamase superfamily"/>
    <property type="match status" value="1"/>
</dbReference>
<keyword evidence="3" id="KW-0378">Hydrolase</keyword>
<dbReference type="AlphaFoldDB" id="A0A4Q0VT33"/>
<dbReference type="Proteomes" id="UP000290649">
    <property type="component" value="Unassembled WGS sequence"/>
</dbReference>
<protein>
    <submittedName>
        <fullName evidence="3">Class C beta-lactamase-related serine hydrolase</fullName>
    </submittedName>
</protein>
<dbReference type="InterPro" id="IPR050789">
    <property type="entry name" value="Diverse_Enzym_Activities"/>
</dbReference>
<sequence>MNQSLCKRKNPTCTRISMKLVSHSRGIRLNIKKKLFVALGIIGIGCIVLIGYSALRFSPEYMLRIIKYGNSDINDYGIFPARKINKAEEPFYYRKTEQINGDEFVISYQYGNQEKVEALNTLLEKSGTTAFIVIANDQLVYEGYFNDYDRNSINTSFSAAKSFVSLLIGLAIDDGSIQSVHEPITNYITELAGTDFELITIEDLLLMRSPISYKEGKFWFGDDAKTYYMPDLRELAMKRTKLAEGTDGNFHYNNYHPLLLGIILERSTGKAVAAYMEEKLWKRIGTEYGASWSLDSEQTGFEKMESGINARAIDFAKVGSLILQDGVWEGEEIISKQWLQKSTIVETPLNHEEYQNSFLADRNTGYGYMWYSVSNDENYDVYALGKYSQIIYVSQKYKTVVVRNGFGNGEVDWWPDVIRNLIEQLHVQ</sequence>
<evidence type="ECO:0000313" key="3">
    <source>
        <dbReference type="EMBL" id="RXJ00705.1"/>
    </source>
</evidence>
<dbReference type="OrthoDB" id="9773047at2"/>
<feature type="transmembrane region" description="Helical" evidence="1">
    <location>
        <begin position="35"/>
        <end position="55"/>
    </location>
</feature>
<name>A0A4Q0VT33_9BACI</name>
<evidence type="ECO:0000259" key="2">
    <source>
        <dbReference type="Pfam" id="PF00144"/>
    </source>
</evidence>
<evidence type="ECO:0000313" key="4">
    <source>
        <dbReference type="Proteomes" id="UP000290649"/>
    </source>
</evidence>
<dbReference type="GO" id="GO:0016787">
    <property type="term" value="F:hydrolase activity"/>
    <property type="evidence" value="ECO:0007669"/>
    <property type="project" value="UniProtKB-KW"/>
</dbReference>